<dbReference type="InterPro" id="IPR027267">
    <property type="entry name" value="AH/BAR_dom_sf"/>
</dbReference>
<sequence>MADGGGMFDSFFKKATASVKVMAKDAVQSTASLVHKVAETDVQGVARRLQHKVMEKADANYANVEELPEVESAMLNLKQTDQAYRELHAVLLETFVAQSKAASRQLRAANRAQVIGLDLETEAVGSAMGTFGNHLTVSAERSQELHSVREGADVEERARDDFGERVYDTPAAKLVGALEAFVHGELAQALAARTKYKDSRREASIYTKKVADLESKGLADRAEEARRQAAEGARQMEGDREELLRQFMAVEQRKPALQTVVQAYLQAQLQYHQQCLLSADNAIAALGNAP</sequence>
<proteinExistence type="predicted"/>
<organism evidence="2">
    <name type="scientific">Hemiselmis tepida</name>
    <dbReference type="NCBI Taxonomy" id="464990"/>
    <lineage>
        <taxon>Eukaryota</taxon>
        <taxon>Cryptophyceae</taxon>
        <taxon>Cryptomonadales</taxon>
        <taxon>Hemiselmidaceae</taxon>
        <taxon>Hemiselmis</taxon>
    </lineage>
</organism>
<dbReference type="AlphaFoldDB" id="A0A7S0W645"/>
<name>A0A7S0W645_9CRYP</name>
<protein>
    <recommendedName>
        <fullName evidence="3">BAR domain-containing protein</fullName>
    </recommendedName>
</protein>
<feature type="coiled-coil region" evidence="1">
    <location>
        <begin position="196"/>
        <end position="253"/>
    </location>
</feature>
<dbReference type="Gene3D" id="1.20.1270.60">
    <property type="entry name" value="Arfaptin homology (AH) domain/BAR domain"/>
    <property type="match status" value="1"/>
</dbReference>
<gene>
    <name evidence="2" type="ORF">HTEP1355_LOCUS17568</name>
</gene>
<evidence type="ECO:0000256" key="1">
    <source>
        <dbReference type="SAM" id="Coils"/>
    </source>
</evidence>
<accession>A0A7S0W645</accession>
<evidence type="ECO:0000313" key="2">
    <source>
        <dbReference type="EMBL" id="CAD8803890.1"/>
    </source>
</evidence>
<reference evidence="2" key="1">
    <citation type="submission" date="2021-01" db="EMBL/GenBank/DDBJ databases">
        <authorList>
            <person name="Corre E."/>
            <person name="Pelletier E."/>
            <person name="Niang G."/>
            <person name="Scheremetjew M."/>
            <person name="Finn R."/>
            <person name="Kale V."/>
            <person name="Holt S."/>
            <person name="Cochrane G."/>
            <person name="Meng A."/>
            <person name="Brown T."/>
            <person name="Cohen L."/>
        </authorList>
    </citation>
    <scope>NUCLEOTIDE SEQUENCE</scope>
    <source>
        <strain evidence="2">CCMP443</strain>
    </source>
</reference>
<dbReference type="SUPFAM" id="SSF103657">
    <property type="entry name" value="BAR/IMD domain-like"/>
    <property type="match status" value="1"/>
</dbReference>
<evidence type="ECO:0008006" key="3">
    <source>
        <dbReference type="Google" id="ProtNLM"/>
    </source>
</evidence>
<keyword evidence="1" id="KW-0175">Coiled coil</keyword>
<dbReference type="EMBL" id="HBFN01030399">
    <property type="protein sequence ID" value="CAD8803890.1"/>
    <property type="molecule type" value="Transcribed_RNA"/>
</dbReference>